<evidence type="ECO:0000256" key="2">
    <source>
        <dbReference type="SAM" id="SignalP"/>
    </source>
</evidence>
<sequence>MKLLLVLCALIAVVAASSYDTNTFGADSNGNLGNPGYNRAFDTFDVPTRGRRRHYRKHRHSDSSSDSSSDFSSDSSSDSDSHSRSSSSESHSFEHIIVLPNYAPAQDAPSYGGASQDAPAQTNYGAPAQDNGDGY</sequence>
<reference evidence="4" key="1">
    <citation type="submission" date="2016-11" db="UniProtKB">
        <authorList>
            <consortium name="WormBaseParasite"/>
        </authorList>
    </citation>
    <scope>IDENTIFICATION</scope>
</reference>
<dbReference type="STRING" id="1561998.A0A1I7UPX8"/>
<organism evidence="3 4">
    <name type="scientific">Caenorhabditis tropicalis</name>
    <dbReference type="NCBI Taxonomy" id="1561998"/>
    <lineage>
        <taxon>Eukaryota</taxon>
        <taxon>Metazoa</taxon>
        <taxon>Ecdysozoa</taxon>
        <taxon>Nematoda</taxon>
        <taxon>Chromadorea</taxon>
        <taxon>Rhabditida</taxon>
        <taxon>Rhabditina</taxon>
        <taxon>Rhabditomorpha</taxon>
        <taxon>Rhabditoidea</taxon>
        <taxon>Rhabditidae</taxon>
        <taxon>Peloderinae</taxon>
        <taxon>Caenorhabditis</taxon>
    </lineage>
</organism>
<feature type="compositionally biased region" description="Low complexity" evidence="1">
    <location>
        <begin position="64"/>
        <end position="90"/>
    </location>
</feature>
<evidence type="ECO:0000256" key="1">
    <source>
        <dbReference type="SAM" id="MobiDB-lite"/>
    </source>
</evidence>
<dbReference type="AlphaFoldDB" id="A0A1I7UPX8"/>
<dbReference type="eggNOG" id="ENOG502TIPB">
    <property type="taxonomic scope" value="Eukaryota"/>
</dbReference>
<dbReference type="WBParaSite" id="Csp11.Scaffold630.g18171.t1">
    <property type="protein sequence ID" value="Csp11.Scaffold630.g18171.t1"/>
    <property type="gene ID" value="Csp11.Scaffold630.g18171"/>
</dbReference>
<evidence type="ECO:0000313" key="4">
    <source>
        <dbReference type="WBParaSite" id="Csp11.Scaffold630.g18171.t1"/>
    </source>
</evidence>
<feature type="region of interest" description="Disordered" evidence="1">
    <location>
        <begin position="24"/>
        <end position="92"/>
    </location>
</feature>
<protein>
    <submittedName>
        <fullName evidence="4">Secreted protein</fullName>
    </submittedName>
</protein>
<keyword evidence="2" id="KW-0732">Signal</keyword>
<feature type="region of interest" description="Disordered" evidence="1">
    <location>
        <begin position="104"/>
        <end position="135"/>
    </location>
</feature>
<proteinExistence type="predicted"/>
<accession>A0A1I7UPX8</accession>
<dbReference type="Proteomes" id="UP000095282">
    <property type="component" value="Unplaced"/>
</dbReference>
<keyword evidence="3" id="KW-1185">Reference proteome</keyword>
<feature type="chain" id="PRO_5009309215" evidence="2">
    <location>
        <begin position="17"/>
        <end position="135"/>
    </location>
</feature>
<feature type="compositionally biased region" description="Basic residues" evidence="1">
    <location>
        <begin position="49"/>
        <end position="60"/>
    </location>
</feature>
<name>A0A1I7UPX8_9PELO</name>
<evidence type="ECO:0000313" key="3">
    <source>
        <dbReference type="Proteomes" id="UP000095282"/>
    </source>
</evidence>
<feature type="signal peptide" evidence="2">
    <location>
        <begin position="1"/>
        <end position="16"/>
    </location>
</feature>